<protein>
    <submittedName>
        <fullName evidence="1">Non-LTR (Long terminal repeat) retrotransposon and domain-containing protein</fullName>
    </submittedName>
</protein>
<sequence length="112" mass="12743">MRKVRQGMNLMGGCKGKKGNNCVEGDEGYAKDLNKFYARFDCHDFVQEREECKSALFESLLHDRERVMIDESEVRKAMLGLKLNKAPGLEGVKPSVLKMCAEQMSSKMCEIF</sequence>
<evidence type="ECO:0000313" key="2">
    <source>
        <dbReference type="Proteomes" id="UP000762676"/>
    </source>
</evidence>
<evidence type="ECO:0000313" key="1">
    <source>
        <dbReference type="EMBL" id="GFR74686.1"/>
    </source>
</evidence>
<dbReference type="AlphaFoldDB" id="A0AAV4FNU2"/>
<accession>A0AAV4FNU2</accession>
<dbReference type="Proteomes" id="UP000762676">
    <property type="component" value="Unassembled WGS sequence"/>
</dbReference>
<organism evidence="1 2">
    <name type="scientific">Elysia marginata</name>
    <dbReference type="NCBI Taxonomy" id="1093978"/>
    <lineage>
        <taxon>Eukaryota</taxon>
        <taxon>Metazoa</taxon>
        <taxon>Spiralia</taxon>
        <taxon>Lophotrochozoa</taxon>
        <taxon>Mollusca</taxon>
        <taxon>Gastropoda</taxon>
        <taxon>Heterobranchia</taxon>
        <taxon>Euthyneura</taxon>
        <taxon>Panpulmonata</taxon>
        <taxon>Sacoglossa</taxon>
        <taxon>Placobranchoidea</taxon>
        <taxon>Plakobranchidae</taxon>
        <taxon>Elysia</taxon>
    </lineage>
</organism>
<proteinExistence type="predicted"/>
<reference evidence="1 2" key="1">
    <citation type="journal article" date="2021" name="Elife">
        <title>Chloroplast acquisition without the gene transfer in kleptoplastic sea slugs, Plakobranchus ocellatus.</title>
        <authorList>
            <person name="Maeda T."/>
            <person name="Takahashi S."/>
            <person name="Yoshida T."/>
            <person name="Shimamura S."/>
            <person name="Takaki Y."/>
            <person name="Nagai Y."/>
            <person name="Toyoda A."/>
            <person name="Suzuki Y."/>
            <person name="Arimoto A."/>
            <person name="Ishii H."/>
            <person name="Satoh N."/>
            <person name="Nishiyama T."/>
            <person name="Hasebe M."/>
            <person name="Maruyama T."/>
            <person name="Minagawa J."/>
            <person name="Obokata J."/>
            <person name="Shigenobu S."/>
        </authorList>
    </citation>
    <scope>NUCLEOTIDE SEQUENCE [LARGE SCALE GENOMIC DNA]</scope>
</reference>
<dbReference type="EMBL" id="BMAT01004498">
    <property type="protein sequence ID" value="GFR74686.1"/>
    <property type="molecule type" value="Genomic_DNA"/>
</dbReference>
<name>A0AAV4FNU2_9GAST</name>
<gene>
    <name evidence="1" type="ORF">ElyMa_002168900</name>
</gene>
<comment type="caution">
    <text evidence="1">The sequence shown here is derived from an EMBL/GenBank/DDBJ whole genome shotgun (WGS) entry which is preliminary data.</text>
</comment>
<keyword evidence="2" id="KW-1185">Reference proteome</keyword>